<organism evidence="1 2">
    <name type="scientific">Rhodofomes roseus</name>
    <dbReference type="NCBI Taxonomy" id="34475"/>
    <lineage>
        <taxon>Eukaryota</taxon>
        <taxon>Fungi</taxon>
        <taxon>Dikarya</taxon>
        <taxon>Basidiomycota</taxon>
        <taxon>Agaricomycotina</taxon>
        <taxon>Agaricomycetes</taxon>
        <taxon>Polyporales</taxon>
        <taxon>Rhodofomes</taxon>
    </lineage>
</organism>
<comment type="caution">
    <text evidence="1">The sequence shown here is derived from an EMBL/GenBank/DDBJ whole genome shotgun (WGS) entry which is preliminary data.</text>
</comment>
<evidence type="ECO:0008006" key="3">
    <source>
        <dbReference type="Google" id="ProtNLM"/>
    </source>
</evidence>
<protein>
    <recommendedName>
        <fullName evidence="3">Calcineurin-like phosphoesterase domain-containing protein</fullName>
    </recommendedName>
</protein>
<proteinExistence type="predicted"/>
<accession>A0ABQ8KKB7</accession>
<dbReference type="EMBL" id="JADCUA010000007">
    <property type="protein sequence ID" value="KAH9838598.1"/>
    <property type="molecule type" value="Genomic_DNA"/>
</dbReference>
<evidence type="ECO:0000313" key="2">
    <source>
        <dbReference type="Proteomes" id="UP000814176"/>
    </source>
</evidence>
<name>A0ABQ8KKB7_9APHY</name>
<sequence>MTAPRSASSQRRFLPDSRLGWSATQLVHLALDSHLLWPSDFAHLVTTRMSSTKRRRDGASCWQQRAYPVAALTLSSIFLVGLATKFDFFSSGHLPDLLHKNKPVYDFPDFNKVTQVYTLSEGELGLNDPNRRVLLIGDLHGMNKSLQKGSHEGLMFVTSSESEQPGLPVVGVIDALNAPVRLCTRLNLSWQPRTRRLAVVGWSSEYVGHATFCRYHNIRKELRAG</sequence>
<evidence type="ECO:0000313" key="1">
    <source>
        <dbReference type="EMBL" id="KAH9838598.1"/>
    </source>
</evidence>
<dbReference type="RefSeq" id="XP_047780513.1">
    <property type="nucleotide sequence ID" value="XM_047919210.1"/>
</dbReference>
<reference evidence="1 2" key="1">
    <citation type="journal article" date="2021" name="Environ. Microbiol.">
        <title>Gene family expansions and transcriptome signatures uncover fungal adaptations to wood decay.</title>
        <authorList>
            <person name="Hage H."/>
            <person name="Miyauchi S."/>
            <person name="Viragh M."/>
            <person name="Drula E."/>
            <person name="Min B."/>
            <person name="Chaduli D."/>
            <person name="Navarro D."/>
            <person name="Favel A."/>
            <person name="Norest M."/>
            <person name="Lesage-Meessen L."/>
            <person name="Balint B."/>
            <person name="Merenyi Z."/>
            <person name="de Eugenio L."/>
            <person name="Morin E."/>
            <person name="Martinez A.T."/>
            <person name="Baldrian P."/>
            <person name="Stursova M."/>
            <person name="Martinez M.J."/>
            <person name="Novotny C."/>
            <person name="Magnuson J.K."/>
            <person name="Spatafora J.W."/>
            <person name="Maurice S."/>
            <person name="Pangilinan J."/>
            <person name="Andreopoulos W."/>
            <person name="LaButti K."/>
            <person name="Hundley H."/>
            <person name="Na H."/>
            <person name="Kuo A."/>
            <person name="Barry K."/>
            <person name="Lipzen A."/>
            <person name="Henrissat B."/>
            <person name="Riley R."/>
            <person name="Ahrendt S."/>
            <person name="Nagy L.G."/>
            <person name="Grigoriev I.V."/>
            <person name="Martin F."/>
            <person name="Rosso M.N."/>
        </authorList>
    </citation>
    <scope>NUCLEOTIDE SEQUENCE [LARGE SCALE GENOMIC DNA]</scope>
    <source>
        <strain evidence="1 2">CIRM-BRFM 1785</strain>
    </source>
</reference>
<keyword evidence="2" id="KW-1185">Reference proteome</keyword>
<gene>
    <name evidence="1" type="ORF">C8Q71DRAFT_537597</name>
</gene>
<dbReference type="Proteomes" id="UP000814176">
    <property type="component" value="Unassembled WGS sequence"/>
</dbReference>
<dbReference type="GeneID" id="71999942"/>